<dbReference type="Proteomes" id="UP001271007">
    <property type="component" value="Unassembled WGS sequence"/>
</dbReference>
<dbReference type="SUPFAM" id="SSF81383">
    <property type="entry name" value="F-box domain"/>
    <property type="match status" value="1"/>
</dbReference>
<dbReference type="Pfam" id="PF12937">
    <property type="entry name" value="F-box-like"/>
    <property type="match status" value="1"/>
</dbReference>
<evidence type="ECO:0000313" key="2">
    <source>
        <dbReference type="EMBL" id="KAK3058015.1"/>
    </source>
</evidence>
<dbReference type="InterPro" id="IPR001810">
    <property type="entry name" value="F-box_dom"/>
</dbReference>
<dbReference type="EMBL" id="JAWDJX010000002">
    <property type="protein sequence ID" value="KAK3058015.1"/>
    <property type="molecule type" value="Genomic_DNA"/>
</dbReference>
<accession>A0AAJ0GIA4</accession>
<gene>
    <name evidence="2" type="ORF">LTR09_001092</name>
</gene>
<name>A0AAJ0GIA4_9PEZI</name>
<dbReference type="AlphaFoldDB" id="A0AAJ0GIA4"/>
<organism evidence="2 3">
    <name type="scientific">Extremus antarcticus</name>
    <dbReference type="NCBI Taxonomy" id="702011"/>
    <lineage>
        <taxon>Eukaryota</taxon>
        <taxon>Fungi</taxon>
        <taxon>Dikarya</taxon>
        <taxon>Ascomycota</taxon>
        <taxon>Pezizomycotina</taxon>
        <taxon>Dothideomycetes</taxon>
        <taxon>Dothideomycetidae</taxon>
        <taxon>Mycosphaerellales</taxon>
        <taxon>Extremaceae</taxon>
        <taxon>Extremus</taxon>
    </lineage>
</organism>
<protein>
    <recommendedName>
        <fullName evidence="1">F-box domain-containing protein</fullName>
    </recommendedName>
</protein>
<feature type="domain" description="F-box" evidence="1">
    <location>
        <begin position="275"/>
        <end position="316"/>
    </location>
</feature>
<evidence type="ECO:0000259" key="1">
    <source>
        <dbReference type="Pfam" id="PF12937"/>
    </source>
</evidence>
<dbReference type="CDD" id="cd09917">
    <property type="entry name" value="F-box_SF"/>
    <property type="match status" value="1"/>
</dbReference>
<keyword evidence="3" id="KW-1185">Reference proteome</keyword>
<proteinExistence type="predicted"/>
<dbReference type="InterPro" id="IPR036047">
    <property type="entry name" value="F-box-like_dom_sf"/>
</dbReference>
<comment type="caution">
    <text evidence="2">The sequence shown here is derived from an EMBL/GenBank/DDBJ whole genome shotgun (WGS) entry which is preliminary data.</text>
</comment>
<reference evidence="2" key="1">
    <citation type="submission" date="2023-04" db="EMBL/GenBank/DDBJ databases">
        <title>Black Yeasts Isolated from many extreme environments.</title>
        <authorList>
            <person name="Coleine C."/>
            <person name="Stajich J.E."/>
            <person name="Selbmann L."/>
        </authorList>
    </citation>
    <scope>NUCLEOTIDE SEQUENCE</scope>
    <source>
        <strain evidence="2">CCFEE 5312</strain>
    </source>
</reference>
<evidence type="ECO:0000313" key="3">
    <source>
        <dbReference type="Proteomes" id="UP001271007"/>
    </source>
</evidence>
<sequence>MAEVATGLPAKALSTAITTLEIVELRELILIHLSVKDLFVNANRVCHAWYTTITINPSAAILEKLLIPTAAPRPVKPNFFTSGWMHIDVPAYSTVSRPNPLLPIARWLPESGGSHINWGLLVRAQILFRYHDLPKVVANLSPVQASMLLGQPSYTTMTCKITMCTGQGSDHKVVESWTYMLYNPRGLTYGDVVRTFAKCRDGVGKVEEGERTDRYYGFLWSKNDEEGPSPASTVFIHRRPIFIPTSLLHNTTIMAGAVASPSTASTAVTTTFGLPELLELILDQLGRRDTLVRANRVCREWHDAINASTRIRKKLFLPTGATPAVRPDMPAGDSHFNVPAYSVVLRPNPLLPFRHRYIETGPNPAIRFSDGRLSSEIFMLSYTHEELLKAEQMVSKTQGMMLLTDPPCATMLCRGHVPSLGTGSEFMAHRKSGLTYGDVISSMAKCRDATQPWYMCSEDALKDGYIDRISGVEKKPMKYCAQFWSEEPEIVEDGRSQRGLSKISTEGN</sequence>